<dbReference type="RefSeq" id="WP_088074647.1">
    <property type="nucleotide sequence ID" value="NZ_JAHQCR010000021.1"/>
</dbReference>
<keyword evidence="1" id="KW-0547">Nucleotide-binding</keyword>
<sequence>MQTVYPYIYGLLQRLKRERLKEMTTLGILQLDTSEYNPYLNGVASLCAENGYDIFRFSPLDVDREHGLVQRGLQYNSYTNKWLDATFPIPKYIYDRCFYSSKDKSSYHAISIVNEIKQMSTFLGIGLPNKWAVHQWLKRNEHLSPYLMPTQLLNRSTFQSYLNFFQDLVLKPISSSGGKGIYFIFKKEDGSHCLTDASNKLVTILSDKEPYTQVQSILLKDNYIIQPYKNLKRENRPFDYRIVLQKGETNWYIVGKGFRVGKENTNVSNIHSGGSVQKTMPFSKREKNHINKQIGDILPRIPEQLEKHHSPLFELGVDLGIDERNKLWILEINSKPGYQTVLRTTGKTVWRRIFSGPKNRIEKLEKNLDRSDLHDGSSNRLYK</sequence>
<proteinExistence type="predicted"/>
<dbReference type="PROSITE" id="PS50975">
    <property type="entry name" value="ATP_GRASP"/>
    <property type="match status" value="1"/>
</dbReference>
<evidence type="ECO:0000313" key="3">
    <source>
        <dbReference type="EMBL" id="MBU9720741.1"/>
    </source>
</evidence>
<comment type="caution">
    <text evidence="3">The sequence shown here is derived from an EMBL/GenBank/DDBJ whole genome shotgun (WGS) entry which is preliminary data.</text>
</comment>
<gene>
    <name evidence="3" type="ORF">KS407_04685</name>
</gene>
<reference evidence="3 4" key="1">
    <citation type="submission" date="2021-06" db="EMBL/GenBank/DDBJ databases">
        <title>Bacillus sp. RD4P76, an endophyte from a halophyte.</title>
        <authorList>
            <person name="Sun J.-Q."/>
        </authorList>
    </citation>
    <scope>NUCLEOTIDE SEQUENCE [LARGE SCALE GENOMIC DNA]</scope>
    <source>
        <strain evidence="3 4">JCM 17098</strain>
    </source>
</reference>
<organism evidence="3 4">
    <name type="scientific">Evansella alkalicola</name>
    <dbReference type="NCBI Taxonomy" id="745819"/>
    <lineage>
        <taxon>Bacteria</taxon>
        <taxon>Bacillati</taxon>
        <taxon>Bacillota</taxon>
        <taxon>Bacilli</taxon>
        <taxon>Bacillales</taxon>
        <taxon>Bacillaceae</taxon>
        <taxon>Evansella</taxon>
    </lineage>
</organism>
<keyword evidence="4" id="KW-1185">Reference proteome</keyword>
<evidence type="ECO:0000256" key="1">
    <source>
        <dbReference type="PROSITE-ProRule" id="PRU00409"/>
    </source>
</evidence>
<dbReference type="SUPFAM" id="SSF56059">
    <property type="entry name" value="Glutathione synthetase ATP-binding domain-like"/>
    <property type="match status" value="1"/>
</dbReference>
<accession>A0ABS6JQB0</accession>
<dbReference type="InterPro" id="IPR011761">
    <property type="entry name" value="ATP-grasp"/>
</dbReference>
<dbReference type="Proteomes" id="UP000790580">
    <property type="component" value="Unassembled WGS sequence"/>
</dbReference>
<evidence type="ECO:0000259" key="2">
    <source>
        <dbReference type="PROSITE" id="PS50975"/>
    </source>
</evidence>
<feature type="domain" description="ATP-grasp" evidence="2">
    <location>
        <begin position="140"/>
        <end position="358"/>
    </location>
</feature>
<dbReference type="Gene3D" id="3.30.470.20">
    <property type="entry name" value="ATP-grasp fold, B domain"/>
    <property type="match status" value="1"/>
</dbReference>
<dbReference type="EMBL" id="JAHQCR010000021">
    <property type="protein sequence ID" value="MBU9720741.1"/>
    <property type="molecule type" value="Genomic_DNA"/>
</dbReference>
<name>A0ABS6JQB0_9BACI</name>
<evidence type="ECO:0000313" key="4">
    <source>
        <dbReference type="Proteomes" id="UP000790580"/>
    </source>
</evidence>
<dbReference type="Pfam" id="PF14398">
    <property type="entry name" value="ATPgrasp_YheCD"/>
    <property type="match status" value="1"/>
</dbReference>
<dbReference type="InterPro" id="IPR026838">
    <property type="entry name" value="YheC/D"/>
</dbReference>
<protein>
    <submittedName>
        <fullName evidence="3">YheC/YheD family protein</fullName>
    </submittedName>
</protein>
<keyword evidence="1" id="KW-0067">ATP-binding</keyword>